<proteinExistence type="predicted"/>
<organism evidence="2">
    <name type="scientific">Spironucleus salmonicida</name>
    <dbReference type="NCBI Taxonomy" id="348837"/>
    <lineage>
        <taxon>Eukaryota</taxon>
        <taxon>Metamonada</taxon>
        <taxon>Diplomonadida</taxon>
        <taxon>Hexamitidae</taxon>
        <taxon>Hexamitinae</taxon>
        <taxon>Spironucleus</taxon>
    </lineage>
</organism>
<accession>V6LLH5</accession>
<name>V6LLH5_9EUKA</name>
<dbReference type="AlphaFoldDB" id="V6LLH5"/>
<dbReference type="EMBL" id="KI546169">
    <property type="protein sequence ID" value="EST41544.1"/>
    <property type="molecule type" value="Genomic_DNA"/>
</dbReference>
<evidence type="ECO:0000256" key="1">
    <source>
        <dbReference type="SAM" id="MobiDB-lite"/>
    </source>
</evidence>
<evidence type="ECO:0000313" key="2">
    <source>
        <dbReference type="EMBL" id="EST41544.1"/>
    </source>
</evidence>
<feature type="region of interest" description="Disordered" evidence="1">
    <location>
        <begin position="185"/>
        <end position="208"/>
    </location>
</feature>
<sequence>MGQLVVLDALHLQILQGGRALCIIVTIAKVNLRWKGILYLIWNVICSGTSCGRLWEAWERSWPLNIRPRCILLPGWGMQSLITSTLSKWKFPRRLRYAATGISTLIYAQATGIATPCYHVLQNHSIRSRSSQCHETVEYPPPHSSWRAGHEQSMGFFAYGTFQEHNTGKPLACASWPVRPLGGTKPCHRSSGWRPSSRSPTHRRRPRSLPPYLLTLEACCSARLGAKNSVAGTQSIQGARPRKAVQQGCAPGQRQLDNFIDRNLDSVNSLLRGFRRSKRHTKFTRVG</sequence>
<gene>
    <name evidence="2" type="ORF">SS50377_18881</name>
</gene>
<protein>
    <submittedName>
        <fullName evidence="2">Uncharacterized protein</fullName>
    </submittedName>
</protein>
<feature type="compositionally biased region" description="Low complexity" evidence="1">
    <location>
        <begin position="189"/>
        <end position="199"/>
    </location>
</feature>
<reference evidence="2" key="1">
    <citation type="journal article" date="2014" name="PLoS Genet.">
        <title>The Genome of Spironucleus salmonicida Highlights a Fish Pathogen Adapted to Fluctuating Environments.</title>
        <authorList>
            <person name="Xu F."/>
            <person name="Jerlstrom-Hultqvist J."/>
            <person name="Einarsson E."/>
            <person name="Astvaldsson A."/>
            <person name="Svard S.G."/>
            <person name="Andersson J.O."/>
        </authorList>
    </citation>
    <scope>NUCLEOTIDE SEQUENCE</scope>
</reference>
<dbReference type="VEuPathDB" id="GiardiaDB:SS50377_28635"/>